<feature type="compositionally biased region" description="Polar residues" evidence="15">
    <location>
        <begin position="159"/>
        <end position="178"/>
    </location>
</feature>
<comment type="caution">
    <text evidence="17">The sequence shown here is derived from an EMBL/GenBank/DDBJ whole genome shotgun (WGS) entry which is preliminary data.</text>
</comment>
<keyword evidence="13" id="KW-0131">Cell cycle</keyword>
<dbReference type="OrthoDB" id="77607at2759"/>
<keyword evidence="5" id="KW-0217">Developmental protein</keyword>
<evidence type="ECO:0000256" key="3">
    <source>
        <dbReference type="ARBA" id="ARBA00017358"/>
    </source>
</evidence>
<sequence length="328" mass="38077">MSLKRKLTQDDLRKAMTEHKKKIGTVKKIESPLAKYPFYYDLTYFEVKKFFFNIFEKSLTKVNTYTDAGQLMCVLCKTIIRSETVWPVHLNSKTHKENIALAKKTKLETDATKVQAFKRPMSPSQESSTNKKIKSILKNSTTQSVQVSSNLPADFFDNPSKQVNGTVSSSTSMITQGSENDKEPVHEKDLKNVEVEEEKEKDRNKDTNQPPLPEGFFDDPVLDAKVRNVEYKNPIEEEWEKFQKEIKEETAQSAQIIADDQEEATTERQLDEIEEQIRHWSRVMDLVKRKEQVQATDRKQKNADEDISSSDEAEFDEFLDWRAKNSYK</sequence>
<dbReference type="GO" id="GO:0044773">
    <property type="term" value="P:mitotic DNA damage checkpoint signaling"/>
    <property type="evidence" value="ECO:0007669"/>
    <property type="project" value="TreeGrafter"/>
</dbReference>
<evidence type="ECO:0000313" key="17">
    <source>
        <dbReference type="EMBL" id="CAD1478738.1"/>
    </source>
</evidence>
<evidence type="ECO:0000256" key="10">
    <source>
        <dbReference type="ARBA" id="ARBA00022833"/>
    </source>
</evidence>
<dbReference type="InterPro" id="IPR036236">
    <property type="entry name" value="Znf_C2H2_sf"/>
</dbReference>
<keyword evidence="18" id="KW-1185">Reference proteome</keyword>
<keyword evidence="11" id="KW-0175">Coiled coil</keyword>
<evidence type="ECO:0000256" key="1">
    <source>
        <dbReference type="ARBA" id="ARBA00004286"/>
    </source>
</evidence>
<keyword evidence="9" id="KW-0498">Mitosis</keyword>
<feature type="compositionally biased region" description="Acidic residues" evidence="15">
    <location>
        <begin position="305"/>
        <end position="314"/>
    </location>
</feature>
<evidence type="ECO:0000256" key="13">
    <source>
        <dbReference type="ARBA" id="ARBA00023306"/>
    </source>
</evidence>
<dbReference type="Pfam" id="PF23406">
    <property type="entry name" value="ZNF380_CC"/>
    <property type="match status" value="1"/>
</dbReference>
<dbReference type="GO" id="GO:0033314">
    <property type="term" value="P:mitotic DNA replication checkpoint signaling"/>
    <property type="evidence" value="ECO:0007669"/>
    <property type="project" value="TreeGrafter"/>
</dbReference>
<feature type="region of interest" description="Disordered" evidence="15">
    <location>
        <begin position="150"/>
        <end position="221"/>
    </location>
</feature>
<dbReference type="PANTHER" id="PTHR13278">
    <property type="entry name" value="ZINC FINGER PROTEIN 830"/>
    <property type="match status" value="1"/>
</dbReference>
<feature type="region of interest" description="Disordered" evidence="15">
    <location>
        <begin position="291"/>
        <end position="314"/>
    </location>
</feature>
<evidence type="ECO:0000256" key="8">
    <source>
        <dbReference type="ARBA" id="ARBA00022771"/>
    </source>
</evidence>
<feature type="compositionally biased region" description="Basic and acidic residues" evidence="15">
    <location>
        <begin position="179"/>
        <end position="206"/>
    </location>
</feature>
<dbReference type="GO" id="GO:0008270">
    <property type="term" value="F:zinc ion binding"/>
    <property type="evidence" value="ECO:0007669"/>
    <property type="project" value="UniProtKB-KW"/>
</dbReference>
<evidence type="ECO:0000256" key="15">
    <source>
        <dbReference type="SAM" id="MobiDB-lite"/>
    </source>
</evidence>
<keyword evidence="10" id="KW-0862">Zinc</keyword>
<dbReference type="Gene3D" id="3.30.160.60">
    <property type="entry name" value="Classic Zinc Finger"/>
    <property type="match status" value="1"/>
</dbReference>
<accession>A0A6V7HDX7</accession>
<dbReference type="Proteomes" id="UP000752696">
    <property type="component" value="Unassembled WGS sequence"/>
</dbReference>
<dbReference type="GO" id="GO:0005681">
    <property type="term" value="C:spliceosomal complex"/>
    <property type="evidence" value="ECO:0007669"/>
    <property type="project" value="InterPro"/>
</dbReference>
<keyword evidence="4" id="KW-0158">Chromosome</keyword>
<gene>
    <name evidence="17" type="ORF">MHI_LOCUS822713</name>
</gene>
<dbReference type="InterPro" id="IPR040050">
    <property type="entry name" value="ZNF830-like"/>
</dbReference>
<keyword evidence="8" id="KW-0863">Zinc-finger</keyword>
<evidence type="ECO:0000256" key="6">
    <source>
        <dbReference type="ARBA" id="ARBA00022618"/>
    </source>
</evidence>
<dbReference type="GO" id="GO:0003676">
    <property type="term" value="F:nucleic acid binding"/>
    <property type="evidence" value="ECO:0007669"/>
    <property type="project" value="InterPro"/>
</dbReference>
<dbReference type="GO" id="GO:0033260">
    <property type="term" value="P:nuclear DNA replication"/>
    <property type="evidence" value="ECO:0007669"/>
    <property type="project" value="TreeGrafter"/>
</dbReference>
<keyword evidence="7" id="KW-0479">Metal-binding</keyword>
<proteinExistence type="predicted"/>
<evidence type="ECO:0000256" key="11">
    <source>
        <dbReference type="ARBA" id="ARBA00023054"/>
    </source>
</evidence>
<evidence type="ECO:0000256" key="4">
    <source>
        <dbReference type="ARBA" id="ARBA00022454"/>
    </source>
</evidence>
<dbReference type="SUPFAM" id="SSF57667">
    <property type="entry name" value="beta-beta-alpha zinc fingers"/>
    <property type="match status" value="1"/>
</dbReference>
<evidence type="ECO:0000256" key="5">
    <source>
        <dbReference type="ARBA" id="ARBA00022473"/>
    </source>
</evidence>
<comment type="subcellular location">
    <subcellularLocation>
        <location evidence="1">Chromosome</location>
    </subcellularLocation>
    <subcellularLocation>
        <location evidence="2">Nucleus speckle</location>
    </subcellularLocation>
</comment>
<evidence type="ECO:0000256" key="2">
    <source>
        <dbReference type="ARBA" id="ARBA00004324"/>
    </source>
</evidence>
<evidence type="ECO:0000256" key="7">
    <source>
        <dbReference type="ARBA" id="ARBA00022723"/>
    </source>
</evidence>
<dbReference type="PANTHER" id="PTHR13278:SF0">
    <property type="entry name" value="ZINC FINGER PROTEIN 830"/>
    <property type="match status" value="1"/>
</dbReference>
<evidence type="ECO:0000259" key="16">
    <source>
        <dbReference type="Pfam" id="PF23406"/>
    </source>
</evidence>
<evidence type="ECO:0000256" key="14">
    <source>
        <dbReference type="ARBA" id="ARBA00030672"/>
    </source>
</evidence>
<dbReference type="EMBL" id="CAJDYZ010010980">
    <property type="protein sequence ID" value="CAD1478738.1"/>
    <property type="molecule type" value="Genomic_DNA"/>
</dbReference>
<evidence type="ECO:0000256" key="9">
    <source>
        <dbReference type="ARBA" id="ARBA00022776"/>
    </source>
</evidence>
<name>A0A6V7HDX7_9HYME</name>
<protein>
    <recommendedName>
        <fullName evidence="3">Zinc finger protein 830</fullName>
    </recommendedName>
    <alternativeName>
        <fullName evidence="14">Coiled-coil domain-containing protein 16</fullName>
    </alternativeName>
</protein>
<keyword evidence="6" id="KW-0132">Cell division</keyword>
<evidence type="ECO:0000256" key="12">
    <source>
        <dbReference type="ARBA" id="ARBA00023242"/>
    </source>
</evidence>
<organism evidence="17 18">
    <name type="scientific">Heterotrigona itama</name>
    <dbReference type="NCBI Taxonomy" id="395501"/>
    <lineage>
        <taxon>Eukaryota</taxon>
        <taxon>Metazoa</taxon>
        <taxon>Ecdysozoa</taxon>
        <taxon>Arthropoda</taxon>
        <taxon>Hexapoda</taxon>
        <taxon>Insecta</taxon>
        <taxon>Pterygota</taxon>
        <taxon>Neoptera</taxon>
        <taxon>Endopterygota</taxon>
        <taxon>Hymenoptera</taxon>
        <taxon>Apocrita</taxon>
        <taxon>Aculeata</taxon>
        <taxon>Apoidea</taxon>
        <taxon>Anthophila</taxon>
        <taxon>Apidae</taxon>
        <taxon>Heterotrigona</taxon>
    </lineage>
</organism>
<dbReference type="InterPro" id="IPR059039">
    <property type="entry name" value="ZNF380_CC"/>
</dbReference>
<feature type="domain" description="ZNF380 coiled-coil" evidence="16">
    <location>
        <begin position="212"/>
        <end position="292"/>
    </location>
</feature>
<dbReference type="AlphaFoldDB" id="A0A6V7HDX7"/>
<reference evidence="17" key="1">
    <citation type="submission" date="2020-07" db="EMBL/GenBank/DDBJ databases">
        <authorList>
            <person name="Nazaruddin N."/>
        </authorList>
    </citation>
    <scope>NUCLEOTIDE SEQUENCE</scope>
</reference>
<feature type="compositionally biased region" description="Basic and acidic residues" evidence="15">
    <location>
        <begin position="291"/>
        <end position="304"/>
    </location>
</feature>
<keyword evidence="12" id="KW-0539">Nucleus</keyword>
<evidence type="ECO:0000313" key="18">
    <source>
        <dbReference type="Proteomes" id="UP000752696"/>
    </source>
</evidence>